<name>A0A7W1WUM1_9BACL</name>
<keyword evidence="2" id="KW-1133">Transmembrane helix</keyword>
<feature type="compositionally biased region" description="Basic and acidic residues" evidence="1">
    <location>
        <begin position="20"/>
        <end position="29"/>
    </location>
</feature>
<reference evidence="3 4" key="1">
    <citation type="submission" date="2020-07" db="EMBL/GenBank/DDBJ databases">
        <authorList>
            <person name="Feng H."/>
        </authorList>
    </citation>
    <scope>NUCLEOTIDE SEQUENCE [LARGE SCALE GENOMIC DNA]</scope>
    <source>
        <strain evidence="4">s-10</strain>
    </source>
</reference>
<feature type="compositionally biased region" description="Polar residues" evidence="1">
    <location>
        <begin position="1"/>
        <end position="12"/>
    </location>
</feature>
<protein>
    <recommendedName>
        <fullName evidence="5">Stage II sporulation protein B</fullName>
    </recommendedName>
</protein>
<evidence type="ECO:0000313" key="3">
    <source>
        <dbReference type="EMBL" id="MBA4496151.1"/>
    </source>
</evidence>
<feature type="region of interest" description="Disordered" evidence="1">
    <location>
        <begin position="1"/>
        <end position="44"/>
    </location>
</feature>
<dbReference type="RefSeq" id="WP_181754302.1">
    <property type="nucleotide sequence ID" value="NZ_JACEIQ010000025.1"/>
</dbReference>
<evidence type="ECO:0008006" key="5">
    <source>
        <dbReference type="Google" id="ProtNLM"/>
    </source>
</evidence>
<keyword evidence="4" id="KW-1185">Reference proteome</keyword>
<dbReference type="AlphaFoldDB" id="A0A7W1WUM1"/>
<organism evidence="3 4">
    <name type="scientific">Paenactinomyces guangxiensis</name>
    <dbReference type="NCBI Taxonomy" id="1490290"/>
    <lineage>
        <taxon>Bacteria</taxon>
        <taxon>Bacillati</taxon>
        <taxon>Bacillota</taxon>
        <taxon>Bacilli</taxon>
        <taxon>Bacillales</taxon>
        <taxon>Thermoactinomycetaceae</taxon>
        <taxon>Paenactinomyces</taxon>
    </lineage>
</organism>
<gene>
    <name evidence="3" type="ORF">H1191_17900</name>
</gene>
<feature type="transmembrane region" description="Helical" evidence="2">
    <location>
        <begin position="117"/>
        <end position="140"/>
    </location>
</feature>
<dbReference type="EMBL" id="JACEIQ010000025">
    <property type="protein sequence ID" value="MBA4496151.1"/>
    <property type="molecule type" value="Genomic_DNA"/>
</dbReference>
<accession>A0A7W1WUM1</accession>
<keyword evidence="2" id="KW-0812">Transmembrane</keyword>
<evidence type="ECO:0000313" key="4">
    <source>
        <dbReference type="Proteomes" id="UP000535491"/>
    </source>
</evidence>
<sequence>MEKPKNTVQRQQEGLKIVVKSKDGREKGKPVMISRPKSADEQINRSQIERASPCVKAIPAAKKEKKVKDFMDAVSQYRFKNVFQAETSKKRNIIEWGSPNNPFFQKRKPSGTNMLQLVLSIGGAILIGTVMGFSVLQLFFSDRSVHSTYSIDNHLPHATEAKKKGDSAPPSTTAAGLTLPPLKVVMMQAGNFSEKGGAEKTVHDYRTRGLAAVMSQKAPYRIFLGIGLNRDDALKLSAIYQQQDVHVYLKELNIQGKPDSLQDETVAQLSSMIQTGHRLLEQLGKLSVLHIDNDSNKTPSSFSFNQELTAQYRKFVTESQTVESALPEKARESLSDMISAMDLAIQSGQEAEKNPSQALLWQIQEGLLRYATSYEQFVQAVSK</sequence>
<proteinExistence type="predicted"/>
<evidence type="ECO:0000256" key="1">
    <source>
        <dbReference type="SAM" id="MobiDB-lite"/>
    </source>
</evidence>
<evidence type="ECO:0000256" key="2">
    <source>
        <dbReference type="SAM" id="Phobius"/>
    </source>
</evidence>
<dbReference type="Proteomes" id="UP000535491">
    <property type="component" value="Unassembled WGS sequence"/>
</dbReference>
<comment type="caution">
    <text evidence="3">The sequence shown here is derived from an EMBL/GenBank/DDBJ whole genome shotgun (WGS) entry which is preliminary data.</text>
</comment>
<keyword evidence="2" id="KW-0472">Membrane</keyword>